<dbReference type="AlphaFoldDB" id="A0ABD5X5B3"/>
<dbReference type="SUPFAM" id="SSF53756">
    <property type="entry name" value="UDP-Glycosyltransferase/glycogen phosphorylase"/>
    <property type="match status" value="1"/>
</dbReference>
<gene>
    <name evidence="1" type="ORF">ACFQJ7_03625</name>
</gene>
<dbReference type="Pfam" id="PF05159">
    <property type="entry name" value="Capsule_synth"/>
    <property type="match status" value="1"/>
</dbReference>
<name>A0ABD5X5B3_9EURY</name>
<reference evidence="1 2" key="1">
    <citation type="journal article" date="2014" name="Int. J. Syst. Evol. Microbiol.">
        <title>Complete genome sequence of Corynebacterium casei LMG S-19264T (=DSM 44701T), isolated from a smear-ripened cheese.</title>
        <authorList>
            <consortium name="US DOE Joint Genome Institute (JGI-PGF)"/>
            <person name="Walter F."/>
            <person name="Albersmeier A."/>
            <person name="Kalinowski J."/>
            <person name="Ruckert C."/>
        </authorList>
    </citation>
    <scope>NUCLEOTIDE SEQUENCE [LARGE SCALE GENOMIC DNA]</scope>
    <source>
        <strain evidence="1 2">CGMCC 4.7215</strain>
    </source>
</reference>
<accession>A0ABD5X5B3</accession>
<evidence type="ECO:0000313" key="2">
    <source>
        <dbReference type="Proteomes" id="UP001596414"/>
    </source>
</evidence>
<evidence type="ECO:0000313" key="1">
    <source>
        <dbReference type="EMBL" id="MFC7125129.1"/>
    </source>
</evidence>
<dbReference type="RefSeq" id="WP_267636130.1">
    <property type="nucleotide sequence ID" value="NZ_JAODIY010000004.1"/>
</dbReference>
<proteinExistence type="predicted"/>
<protein>
    <recommendedName>
        <fullName evidence="3">Capsule polysaccharide biosynthesis protein</fullName>
    </recommendedName>
</protein>
<comment type="caution">
    <text evidence="1">The sequence shown here is derived from an EMBL/GenBank/DDBJ whole genome shotgun (WGS) entry which is preliminary data.</text>
</comment>
<sequence>MTNLFINYNWGSTEAYHDVTCELLNRASVDKVGATVVGRRAYKFLKQQDEVNYDPLYCVQDLHNTITEQQATSVKLAELEDRYGVPNLWPALLADRKYTEYPPKKQKALLRGWFDFFIKTFERFEPDVYMTSDVDSAYTWIPFRIVTEDYGTAVQKGHTRVLDRKGLQKTVSDQFEAIWNRYNQIESNAGKKYPDSHEKATTFLNKFRTEGLTPGYTGGDSSPEKESSKLQEAVEYWYEKNFRYYKNDFYHGTTRNRIKVSLKRLFWRKYIKKKSLFKKPNYDKKYVYFPLHLQPEASTMVKAPMYVELPDVIRNISKSLPINHRLYVKEHPALYNYKTRNPKYYKEISDLPNTTLIHPNVDSHELIKQSTAVTTVTGTAGLEGALYKKPVVTFGEPHYSILPQIYQAGDPKRLSDILQSAISEYVHTDKYESELIAYLTAIFKESYPTPSNKHGDRLDDAIQKQCEILQKDVLG</sequence>
<dbReference type="EMBL" id="JBHSZQ010000004">
    <property type="protein sequence ID" value="MFC7125129.1"/>
    <property type="molecule type" value="Genomic_DNA"/>
</dbReference>
<organism evidence="1 2">
    <name type="scientific">Halovenus rubra</name>
    <dbReference type="NCBI Taxonomy" id="869890"/>
    <lineage>
        <taxon>Archaea</taxon>
        <taxon>Methanobacteriati</taxon>
        <taxon>Methanobacteriota</taxon>
        <taxon>Stenosarchaea group</taxon>
        <taxon>Halobacteria</taxon>
        <taxon>Halobacteriales</taxon>
        <taxon>Haloarculaceae</taxon>
        <taxon>Halovenus</taxon>
    </lineage>
</organism>
<evidence type="ECO:0008006" key="3">
    <source>
        <dbReference type="Google" id="ProtNLM"/>
    </source>
</evidence>
<dbReference type="Proteomes" id="UP001596414">
    <property type="component" value="Unassembled WGS sequence"/>
</dbReference>
<dbReference type="InterPro" id="IPR007833">
    <property type="entry name" value="Capsule_polysaccharide_synth"/>
</dbReference>